<dbReference type="InterPro" id="IPR012902">
    <property type="entry name" value="N_methyl_site"/>
</dbReference>
<comment type="caution">
    <text evidence="4">The sequence shown here is derived from an EMBL/GenBank/DDBJ whole genome shotgun (WGS) entry which is preliminary data.</text>
</comment>
<dbReference type="AlphaFoldDB" id="A0A942TEQ6"/>
<keyword evidence="3" id="KW-0472">Membrane</keyword>
<evidence type="ECO:0000313" key="5">
    <source>
        <dbReference type="Proteomes" id="UP000681414"/>
    </source>
</evidence>
<dbReference type="Proteomes" id="UP000681414">
    <property type="component" value="Unassembled WGS sequence"/>
</dbReference>
<evidence type="ECO:0000313" key="4">
    <source>
        <dbReference type="EMBL" id="MBS4194834.1"/>
    </source>
</evidence>
<reference evidence="4 5" key="1">
    <citation type="submission" date="2021-05" db="EMBL/GenBank/DDBJ databases">
        <title>Novel Bacillus species.</title>
        <authorList>
            <person name="Liu G."/>
        </authorList>
    </citation>
    <scope>NUCLEOTIDE SEQUENCE [LARGE SCALE GENOMIC DNA]</scope>
    <source>
        <strain evidence="5">FJAT-49780</strain>
    </source>
</reference>
<organism evidence="4 5">
    <name type="scientific">Lederbergia citri</name>
    <dbReference type="NCBI Taxonomy" id="2833580"/>
    <lineage>
        <taxon>Bacteria</taxon>
        <taxon>Bacillati</taxon>
        <taxon>Bacillota</taxon>
        <taxon>Bacilli</taxon>
        <taxon>Bacillales</taxon>
        <taxon>Bacillaceae</taxon>
        <taxon>Lederbergia</taxon>
    </lineage>
</organism>
<name>A0A942TEQ6_9BACI</name>
<dbReference type="RefSeq" id="WP_213123985.1">
    <property type="nucleotide sequence ID" value="NZ_JAGYPG010000001.1"/>
</dbReference>
<dbReference type="PROSITE" id="PS00409">
    <property type="entry name" value="PROKAR_NTER_METHYL"/>
    <property type="match status" value="1"/>
</dbReference>
<sequence>MFEKLRKLLKNQRGLTLVELLAVVVILGIISAIAVPSIGGLINNSKKDAHIGNAQTMVNAVKLMATAEELTFSDDKATVTLGTLVTDNYLDKIKDPSGNGYDEKNTVVTVVKKSDNTYDYSVKLISTNDVPYLDGDPFTIKRNNVKLKK</sequence>
<evidence type="ECO:0000256" key="2">
    <source>
        <dbReference type="ARBA" id="ARBA00023287"/>
    </source>
</evidence>
<keyword evidence="2" id="KW-0178">Competence</keyword>
<dbReference type="Pfam" id="PF07963">
    <property type="entry name" value="N_methyl"/>
    <property type="match status" value="1"/>
</dbReference>
<evidence type="ECO:0000256" key="1">
    <source>
        <dbReference type="ARBA" id="ARBA00004241"/>
    </source>
</evidence>
<dbReference type="EMBL" id="JAGYPG010000001">
    <property type="protein sequence ID" value="MBS4194834.1"/>
    <property type="molecule type" value="Genomic_DNA"/>
</dbReference>
<feature type="transmembrane region" description="Helical" evidence="3">
    <location>
        <begin position="20"/>
        <end position="42"/>
    </location>
</feature>
<accession>A0A942TEQ6</accession>
<gene>
    <name evidence="4" type="ORF">KHA97_07060</name>
</gene>
<dbReference type="Gene3D" id="3.30.700.10">
    <property type="entry name" value="Glycoprotein, Type 4 Pilin"/>
    <property type="match status" value="1"/>
</dbReference>
<evidence type="ECO:0000256" key="3">
    <source>
        <dbReference type="SAM" id="Phobius"/>
    </source>
</evidence>
<keyword evidence="3" id="KW-0812">Transmembrane</keyword>
<proteinExistence type="predicted"/>
<keyword evidence="3" id="KW-1133">Transmembrane helix</keyword>
<protein>
    <submittedName>
        <fullName evidence="4">Prepilin-type N-terminal cleavage/methylation domain-containing protein</fullName>
    </submittedName>
</protein>
<keyword evidence="5" id="KW-1185">Reference proteome</keyword>
<dbReference type="InterPro" id="IPR045584">
    <property type="entry name" value="Pilin-like"/>
</dbReference>
<dbReference type="GO" id="GO:0030420">
    <property type="term" value="P:establishment of competence for transformation"/>
    <property type="evidence" value="ECO:0007669"/>
    <property type="project" value="UniProtKB-KW"/>
</dbReference>
<dbReference type="SUPFAM" id="SSF54523">
    <property type="entry name" value="Pili subunits"/>
    <property type="match status" value="1"/>
</dbReference>
<dbReference type="NCBIfam" id="TIGR02532">
    <property type="entry name" value="IV_pilin_GFxxxE"/>
    <property type="match status" value="1"/>
</dbReference>
<comment type="subcellular location">
    <subcellularLocation>
        <location evidence="1">Cell surface</location>
    </subcellularLocation>
</comment>
<dbReference type="GO" id="GO:0009986">
    <property type="term" value="C:cell surface"/>
    <property type="evidence" value="ECO:0007669"/>
    <property type="project" value="UniProtKB-SubCell"/>
</dbReference>